<dbReference type="PANTHER" id="PTHR43317:SF1">
    <property type="entry name" value="THERMOSPERMINE SYNTHASE ACAULIS5"/>
    <property type="match status" value="1"/>
</dbReference>
<dbReference type="SUPFAM" id="SSF53335">
    <property type="entry name" value="S-adenosyl-L-methionine-dependent methyltransferases"/>
    <property type="match status" value="1"/>
</dbReference>
<dbReference type="InterPro" id="IPR036259">
    <property type="entry name" value="MFS_trans_sf"/>
</dbReference>
<gene>
    <name evidence="3" type="ORF">HELGO_WM16518</name>
</gene>
<dbReference type="InterPro" id="IPR029063">
    <property type="entry name" value="SAM-dependent_MTases_sf"/>
</dbReference>
<dbReference type="CDD" id="cd02440">
    <property type="entry name" value="AdoMet_MTases"/>
    <property type="match status" value="1"/>
</dbReference>
<evidence type="ECO:0008006" key="4">
    <source>
        <dbReference type="Google" id="ProtNLM"/>
    </source>
</evidence>
<accession>A0A6S6SZQ2</accession>
<keyword evidence="1" id="KW-0620">Polyamine biosynthesis</keyword>
<evidence type="ECO:0000313" key="3">
    <source>
        <dbReference type="EMBL" id="CAA6808679.1"/>
    </source>
</evidence>
<organism evidence="3">
    <name type="scientific">uncultured Campylobacterales bacterium</name>
    <dbReference type="NCBI Taxonomy" id="352960"/>
    <lineage>
        <taxon>Bacteria</taxon>
        <taxon>Pseudomonadati</taxon>
        <taxon>Campylobacterota</taxon>
        <taxon>Epsilonproteobacteria</taxon>
        <taxon>Campylobacterales</taxon>
        <taxon>environmental samples</taxon>
    </lineage>
</organism>
<keyword evidence="2" id="KW-0472">Membrane</keyword>
<evidence type="ECO:0000256" key="2">
    <source>
        <dbReference type="SAM" id="Phobius"/>
    </source>
</evidence>
<feature type="transmembrane region" description="Helical" evidence="2">
    <location>
        <begin position="170"/>
        <end position="188"/>
    </location>
</feature>
<dbReference type="CDD" id="cd06174">
    <property type="entry name" value="MFS"/>
    <property type="match status" value="1"/>
</dbReference>
<dbReference type="Pfam" id="PF01564">
    <property type="entry name" value="Spermine_synth"/>
    <property type="match status" value="1"/>
</dbReference>
<dbReference type="Gene3D" id="1.20.1250.20">
    <property type="entry name" value="MFS general substrate transporter like domains"/>
    <property type="match status" value="1"/>
</dbReference>
<dbReference type="EMBL" id="CACVAW010000033">
    <property type="protein sequence ID" value="CAA6808679.1"/>
    <property type="molecule type" value="Genomic_DNA"/>
</dbReference>
<keyword evidence="2" id="KW-0812">Transmembrane</keyword>
<feature type="transmembrane region" description="Helical" evidence="2">
    <location>
        <begin position="99"/>
        <end position="119"/>
    </location>
</feature>
<dbReference type="GO" id="GO:0006596">
    <property type="term" value="P:polyamine biosynthetic process"/>
    <property type="evidence" value="ECO:0007669"/>
    <property type="project" value="UniProtKB-KW"/>
</dbReference>
<keyword evidence="2" id="KW-1133">Transmembrane helix</keyword>
<dbReference type="AlphaFoldDB" id="A0A6S6SZQ2"/>
<evidence type="ECO:0000256" key="1">
    <source>
        <dbReference type="ARBA" id="ARBA00023115"/>
    </source>
</evidence>
<name>A0A6S6SZQ2_9BACT</name>
<protein>
    <recommendedName>
        <fullName evidence="4">Spermidine synthase</fullName>
    </recommendedName>
</protein>
<feature type="transmembrane region" description="Helical" evidence="2">
    <location>
        <begin position="34"/>
        <end position="55"/>
    </location>
</feature>
<dbReference type="Gene3D" id="3.40.50.150">
    <property type="entry name" value="Vaccinia Virus protein VP39"/>
    <property type="match status" value="1"/>
</dbReference>
<feature type="transmembrane region" description="Helical" evidence="2">
    <location>
        <begin position="67"/>
        <end position="93"/>
    </location>
</feature>
<sequence length="510" mass="58220">MKLMAFFISALVGFVSLSSEILWVRVISYSFFTLPQAFGLVLIIFLIGISLGSLYGKNYCTRDDNSLYKISFYLLGFSALVDILFLALSVYVASINQNILLLGIFTFAVFFCAFFKSMVFPIVHHIGSNSSNNIGKKVSFIYFGNILGSFLGPIITGFILLDIFTTFETFILLICMTFIVGIISLVMSKKFDIKSFAFIFLVIASIILLGTYLINTPISNFIFMKKSEYKIDSSIENKNGIIDIFKDERNNSVVFGSGMYDGMMNIDLENNQNKIERAYILSILHDNPKKVLLIGLSTGSWLQVIVGFPSVEEIKVIEINPGYIELIKNNKFSKLLNSPKIKFITDDGRRWLKKNPDEKFDSIVMNTTFHYRSNTSNLLSYEFFELAQSRLNKKGFLFFNATGSDEAFKTVNLVFKNTFKYMNCIIATDTNIAFDYQKAFLDIARIRGMDKQPIFDIKKKKDINLINSILREPIVPYQNVFSDKDSDILIIKDTDPVNEYKRGFLYQIFN</sequence>
<feature type="transmembrane region" description="Helical" evidence="2">
    <location>
        <begin position="195"/>
        <end position="214"/>
    </location>
</feature>
<proteinExistence type="predicted"/>
<dbReference type="PANTHER" id="PTHR43317">
    <property type="entry name" value="THERMOSPERMINE SYNTHASE ACAULIS5"/>
    <property type="match status" value="1"/>
</dbReference>
<feature type="transmembrane region" description="Helical" evidence="2">
    <location>
        <begin position="140"/>
        <end position="164"/>
    </location>
</feature>
<reference evidence="3" key="1">
    <citation type="submission" date="2020-01" db="EMBL/GenBank/DDBJ databases">
        <authorList>
            <person name="Meier V. D."/>
            <person name="Meier V D."/>
        </authorList>
    </citation>
    <scope>NUCLEOTIDE SEQUENCE</scope>
    <source>
        <strain evidence="3">HLG_WM_MAG_12</strain>
    </source>
</reference>